<dbReference type="GO" id="GO:0005576">
    <property type="term" value="C:extracellular region"/>
    <property type="evidence" value="ECO:0007669"/>
    <property type="project" value="GOC"/>
</dbReference>
<evidence type="ECO:0000313" key="4">
    <source>
        <dbReference type="RefSeq" id="XP_026126857.1"/>
    </source>
</evidence>
<evidence type="ECO:0000256" key="2">
    <source>
        <dbReference type="SAM" id="MobiDB-lite"/>
    </source>
</evidence>
<feature type="coiled-coil region" evidence="1">
    <location>
        <begin position="221"/>
        <end position="270"/>
    </location>
</feature>
<protein>
    <submittedName>
        <fullName evidence="4">Centriole and centriolar satellite protein ofd1 isoform X2</fullName>
    </submittedName>
</protein>
<reference evidence="4" key="1">
    <citation type="submission" date="2025-08" db="UniProtKB">
        <authorList>
            <consortium name="RefSeq"/>
        </authorList>
    </citation>
    <scope>IDENTIFICATION</scope>
    <source>
        <strain evidence="4">Wakin</strain>
        <tissue evidence="4">Muscle</tissue>
    </source>
</reference>
<dbReference type="Proteomes" id="UP000515129">
    <property type="component" value="Chromosome 9"/>
</dbReference>
<proteinExistence type="predicted"/>
<feature type="region of interest" description="Disordered" evidence="2">
    <location>
        <begin position="620"/>
        <end position="655"/>
    </location>
</feature>
<keyword evidence="1" id="KW-0175">Coiled coil</keyword>
<feature type="compositionally biased region" description="Low complexity" evidence="2">
    <location>
        <begin position="824"/>
        <end position="856"/>
    </location>
</feature>
<dbReference type="CTD" id="8481"/>
<feature type="compositionally biased region" description="Basic and acidic residues" evidence="2">
    <location>
        <begin position="871"/>
        <end position="882"/>
    </location>
</feature>
<name>A0A6P6Q1C9_CARAU</name>
<dbReference type="GO" id="GO:0005813">
    <property type="term" value="C:centrosome"/>
    <property type="evidence" value="ECO:0007669"/>
    <property type="project" value="TreeGrafter"/>
</dbReference>
<dbReference type="RefSeq" id="XP_026126857.1">
    <property type="nucleotide sequence ID" value="XM_026271072.1"/>
</dbReference>
<dbReference type="InterPro" id="IPR006594">
    <property type="entry name" value="LisH"/>
</dbReference>
<organism evidence="3 4">
    <name type="scientific">Carassius auratus</name>
    <name type="common">Goldfish</name>
    <dbReference type="NCBI Taxonomy" id="7957"/>
    <lineage>
        <taxon>Eukaryota</taxon>
        <taxon>Metazoa</taxon>
        <taxon>Chordata</taxon>
        <taxon>Craniata</taxon>
        <taxon>Vertebrata</taxon>
        <taxon>Euteleostomi</taxon>
        <taxon>Actinopterygii</taxon>
        <taxon>Neopterygii</taxon>
        <taxon>Teleostei</taxon>
        <taxon>Ostariophysi</taxon>
        <taxon>Cypriniformes</taxon>
        <taxon>Cyprinidae</taxon>
        <taxon>Cyprininae</taxon>
        <taxon>Carassius</taxon>
    </lineage>
</organism>
<gene>
    <name evidence="4" type="primary">ofd1</name>
</gene>
<keyword evidence="3" id="KW-1185">Reference proteome</keyword>
<dbReference type="InterPro" id="IPR055289">
    <property type="entry name" value="OFD1"/>
</dbReference>
<dbReference type="AlphaFoldDB" id="A0A6P6Q1C9"/>
<evidence type="ECO:0000256" key="1">
    <source>
        <dbReference type="SAM" id="Coils"/>
    </source>
</evidence>
<feature type="region of interest" description="Disordered" evidence="2">
    <location>
        <begin position="680"/>
        <end position="888"/>
    </location>
</feature>
<sequence>MVMSGSGEQSLSPDEMRQKLYQTFRSRGLLDALKTQLRNQLIQELQPAALRRADAHSVLVTACNSVIVHHLRSVGCDYTLSVFLPECGMSKDKVLSARELLQLMKISPHTPLYRSLASDVQKGQTGFLMSLFTELTEHHVYRDCCDASTQCTSVSAHKESLVEKLQLIDEEYEVLRHRGDRWGSVEVKLAEYRKEIQEQAQLELKAKLQHFMEVEITKVKRDEKEASRREILELRRELERTFELKSEALMSREKNAIERLQKSQEIEEKEMYAQRQALLKEIESVRSRDIELKQRMEAFDKSCKLHEEKVKTMEDLLRRRELSVKTLEDTFDQKLKSELEKYQLELKEDYTKRAEKLTENERRIKEETLRLQKESALIDAKAEEHERSVSEVKRLLMELESSRAQASLLTQQNELLRERLENMSDYPALKRDAQEQQMNIRLLKEQLEDKQQENQRLRRELSAPSKEQLALQAELKRLETAHKLDQEDLETQKNVLHTQLQHEVQQCVLLKAQLMECEERVKWMNAHTEELQLQLQQTQQGPALRGPWPVKRDSELVSSALARIRELEQEAERLEEAYRSHQHRATRASAEDLTPPRVTYRAQPRVSFTSAGCPVEQEFTRTPSPIERNPLRLISPPARRLSSTPLSKRGADADHDAHAFTQDSDRAALVFPERQISPIPAGESLCSISPPSSPRMKSTTRHSRSPPKLQEVISSSSEASSPQPEKITLHDLTDPVPLLSVDQEKLQESHTDEHDAAVEEEERRREKMRESEREREEEQEREEREHETINIQEDQHEEQAGDHREGTEGHVTVTSAVIGGGAEEAGPGADDVANPLHKYMMMLMQDKQKQQSSAQEASEKHSLEEFESENEERSVELISHQEPDDDFW</sequence>
<dbReference type="PANTHER" id="PTHR39063:SF1">
    <property type="entry name" value="OFD1 CENTRIOLE AND CENTRIOLAR SATELLITE PROTEIN"/>
    <property type="match status" value="1"/>
</dbReference>
<dbReference type="GeneID" id="113108199"/>
<dbReference type="Pfam" id="PF16045">
    <property type="entry name" value="LisH_2"/>
    <property type="match status" value="1"/>
</dbReference>
<dbReference type="PANTHER" id="PTHR39063">
    <property type="entry name" value="ORAL-FACIAL-DIGITAL SYNDROME 1 PROTEIN HOMOLOG"/>
    <property type="match status" value="1"/>
</dbReference>
<feature type="coiled-coil region" evidence="1">
    <location>
        <begin position="347"/>
        <end position="467"/>
    </location>
</feature>
<evidence type="ECO:0000313" key="3">
    <source>
        <dbReference type="Proteomes" id="UP000515129"/>
    </source>
</evidence>
<dbReference type="GO" id="GO:0036064">
    <property type="term" value="C:ciliary basal body"/>
    <property type="evidence" value="ECO:0007669"/>
    <property type="project" value="TreeGrafter"/>
</dbReference>
<feature type="coiled-coil region" evidence="1">
    <location>
        <begin position="550"/>
        <end position="591"/>
    </location>
</feature>
<feature type="compositionally biased region" description="Basic and acidic residues" evidence="2">
    <location>
        <begin position="742"/>
        <end position="808"/>
    </location>
</feature>
<accession>A0A6P6Q1C9</accession>
<dbReference type="GO" id="GO:0060287">
    <property type="term" value="P:epithelial cilium movement involved in determination of left/right asymmetry"/>
    <property type="evidence" value="ECO:0007669"/>
    <property type="project" value="TreeGrafter"/>
</dbReference>